<dbReference type="PANTHER" id="PTHR35526:SF3">
    <property type="entry name" value="ANTI-SIGMA-F FACTOR RSBW"/>
    <property type="match status" value="1"/>
</dbReference>
<organism evidence="4 5">
    <name type="scientific">Prauserella muralis</name>
    <dbReference type="NCBI Taxonomy" id="588067"/>
    <lineage>
        <taxon>Bacteria</taxon>
        <taxon>Bacillati</taxon>
        <taxon>Actinomycetota</taxon>
        <taxon>Actinomycetes</taxon>
        <taxon>Pseudonocardiales</taxon>
        <taxon>Pseudonocardiaceae</taxon>
        <taxon>Prauserella</taxon>
    </lineage>
</organism>
<feature type="domain" description="Histidine kinase/HSP90-like ATPase" evidence="2">
    <location>
        <begin position="195"/>
        <end position="306"/>
    </location>
</feature>
<keyword evidence="5" id="KW-1185">Reference proteome</keyword>
<keyword evidence="1" id="KW-0808">Transferase</keyword>
<dbReference type="CDD" id="cd16936">
    <property type="entry name" value="HATPase_RsbW-like"/>
    <property type="match status" value="1"/>
</dbReference>
<dbReference type="EMBL" id="MASW01000002">
    <property type="protein sequence ID" value="PXY27494.1"/>
    <property type="molecule type" value="Genomic_DNA"/>
</dbReference>
<evidence type="ECO:0000313" key="4">
    <source>
        <dbReference type="EMBL" id="PXY27494.1"/>
    </source>
</evidence>
<name>A0A2V4AZX4_9PSEU</name>
<sequence>MTAISETQSAGFSHPALFYRDEQSYLAGTVPFVLEGLDRDEPVAVAVPEPNLRRIEAALGDAAGAVRLIDMSEAGRNPGRIIAGVLRAFADQHDGHVRIIGEPIWPGRTEQEYPACVQHEALINESFAGWDGAILCPYDAGRLDAAVLADAEATHPVLLDGDGPRRSTRYAPYDVLARCNTLLEAPPAVETMRFDATTLSRARHFAVDRAAAHGVSDDRLDELALVVGELCGNSVLHGGGSGTLRTWRDDEAVVCEVSDAGHLTDPLAGRRPAHPTQQGGRGLLLVHHLADLVRTHTSPAGTTTRAFFRLR</sequence>
<dbReference type="InterPro" id="IPR047718">
    <property type="entry name" value="RsbA-like_anti_sig"/>
</dbReference>
<dbReference type="GO" id="GO:0004674">
    <property type="term" value="F:protein serine/threonine kinase activity"/>
    <property type="evidence" value="ECO:0007669"/>
    <property type="project" value="UniProtKB-KW"/>
</dbReference>
<dbReference type="PANTHER" id="PTHR35526">
    <property type="entry name" value="ANTI-SIGMA-F FACTOR RSBW-RELATED"/>
    <property type="match status" value="1"/>
</dbReference>
<evidence type="ECO:0000259" key="2">
    <source>
        <dbReference type="Pfam" id="PF13581"/>
    </source>
</evidence>
<dbReference type="InterPro" id="IPR003594">
    <property type="entry name" value="HATPase_dom"/>
</dbReference>
<dbReference type="Pfam" id="PF13581">
    <property type="entry name" value="HATPase_c_2"/>
    <property type="match status" value="1"/>
</dbReference>
<dbReference type="InterPro" id="IPR025847">
    <property type="entry name" value="MEDS_domain"/>
</dbReference>
<evidence type="ECO:0000256" key="1">
    <source>
        <dbReference type="ARBA" id="ARBA00022527"/>
    </source>
</evidence>
<dbReference type="Gene3D" id="3.30.565.10">
    <property type="entry name" value="Histidine kinase-like ATPase, C-terminal domain"/>
    <property type="match status" value="1"/>
</dbReference>
<dbReference type="InterPro" id="IPR036890">
    <property type="entry name" value="HATPase_C_sf"/>
</dbReference>
<dbReference type="SUPFAM" id="SSF55874">
    <property type="entry name" value="ATPase domain of HSP90 chaperone/DNA topoisomerase II/histidine kinase"/>
    <property type="match status" value="1"/>
</dbReference>
<dbReference type="OrthoDB" id="4088450at2"/>
<dbReference type="RefSeq" id="WP_112281498.1">
    <property type="nucleotide sequence ID" value="NZ_MASW01000002.1"/>
</dbReference>
<evidence type="ECO:0000259" key="3">
    <source>
        <dbReference type="Pfam" id="PF14417"/>
    </source>
</evidence>
<proteinExistence type="predicted"/>
<dbReference type="NCBIfam" id="NF041045">
    <property type="entry name" value="RsbA_anti_sig"/>
    <property type="match status" value="1"/>
</dbReference>
<keyword evidence="1" id="KW-0723">Serine/threonine-protein kinase</keyword>
<feature type="domain" description="MEDS" evidence="3">
    <location>
        <begin position="14"/>
        <end position="156"/>
    </location>
</feature>
<keyword evidence="1" id="KW-0418">Kinase</keyword>
<dbReference type="AlphaFoldDB" id="A0A2V4AZX4"/>
<dbReference type="Proteomes" id="UP000249915">
    <property type="component" value="Unassembled WGS sequence"/>
</dbReference>
<comment type="caution">
    <text evidence="4">The sequence shown here is derived from an EMBL/GenBank/DDBJ whole genome shotgun (WGS) entry which is preliminary data.</text>
</comment>
<reference evidence="4 5" key="1">
    <citation type="submission" date="2016-07" db="EMBL/GenBank/DDBJ databases">
        <title>Draft genome sequence of Prauserella muralis DSM 45305, isolated from a mould-covered wall in an indoor environment.</title>
        <authorList>
            <person name="Ruckert C."/>
            <person name="Albersmeier A."/>
            <person name="Jiang C.-L."/>
            <person name="Jiang Y."/>
            <person name="Kalinowski J."/>
            <person name="Schneider O."/>
            <person name="Winkler A."/>
            <person name="Zotchev S.B."/>
        </authorList>
    </citation>
    <scope>NUCLEOTIDE SEQUENCE [LARGE SCALE GENOMIC DNA]</scope>
    <source>
        <strain evidence="4 5">DSM 45305</strain>
    </source>
</reference>
<evidence type="ECO:0000313" key="5">
    <source>
        <dbReference type="Proteomes" id="UP000249915"/>
    </source>
</evidence>
<protein>
    <submittedName>
        <fullName evidence="4">Anti-sigma regulatory factor</fullName>
    </submittedName>
</protein>
<gene>
    <name evidence="4" type="ORF">BAY60_13835</name>
</gene>
<accession>A0A2V4AZX4</accession>
<dbReference type="Pfam" id="PF14417">
    <property type="entry name" value="MEDS"/>
    <property type="match status" value="1"/>
</dbReference>
<dbReference type="InterPro" id="IPR050267">
    <property type="entry name" value="Anti-sigma-factor_SerPK"/>
</dbReference>